<feature type="compositionally biased region" description="Basic and acidic residues" evidence="1">
    <location>
        <begin position="243"/>
        <end position="256"/>
    </location>
</feature>
<proteinExistence type="predicted"/>
<sequence>MGSRKTSNGDGGSWVSMALETVLAFAGVVTMVLALRLVGPTVVWFLAAEVPRAYASALAWLRPPYIYLVINGIIVTIAASSRFQKHPAADPSTLPVMNLAEVQAPEYEMKLAEDEPRRELSGRAKVEEEFVISTSSWSPKRRRGSLAEMPTESSVAAEAKPLLSTRFGHPKAAEPSADGKALGLERRNETLESTWRTITERRARPVKKSDTWDTRSGVCREEPAAAMRKSETLIEAAGAGAASRERPRREASKGQEELNRRVEAFIRKFNQEMRLQRQESLKHHMEMINRGNH</sequence>
<feature type="domain" description="DUF4408" evidence="3">
    <location>
        <begin position="51"/>
        <end position="83"/>
    </location>
</feature>
<gene>
    <name evidence="4" type="ORF">GSMUA_287910.1</name>
</gene>
<dbReference type="OMA" id="AETWETQ"/>
<dbReference type="Gramene" id="Ma01_t04070.1">
    <property type="protein sequence ID" value="Ma01_p04070.1"/>
    <property type="gene ID" value="Ma01_g04070"/>
</dbReference>
<dbReference type="InterPro" id="IPR025520">
    <property type="entry name" value="DUF4408"/>
</dbReference>
<dbReference type="Proteomes" id="UP000012960">
    <property type="component" value="Unplaced"/>
</dbReference>
<evidence type="ECO:0000259" key="3">
    <source>
        <dbReference type="Pfam" id="PF14364"/>
    </source>
</evidence>
<evidence type="ECO:0000313" key="4">
    <source>
        <dbReference type="EMBL" id="CAG1858496.1"/>
    </source>
</evidence>
<dbReference type="EMBL" id="HG996466">
    <property type="protein sequence ID" value="CAG1858496.1"/>
    <property type="molecule type" value="Genomic_DNA"/>
</dbReference>
<name>A0A804HQ26_MUSAM</name>
<accession>A0A804HQ26</accession>
<reference evidence="5" key="2">
    <citation type="submission" date="2021-05" db="UniProtKB">
        <authorList>
            <consortium name="EnsemblPlants"/>
        </authorList>
    </citation>
    <scope>IDENTIFICATION</scope>
    <source>
        <strain evidence="5">subsp. malaccensis</strain>
    </source>
</reference>
<reference evidence="4" key="1">
    <citation type="submission" date="2021-03" db="EMBL/GenBank/DDBJ databases">
        <authorList>
            <consortium name="Genoscope - CEA"/>
            <person name="William W."/>
        </authorList>
    </citation>
    <scope>NUCLEOTIDE SEQUENCE</scope>
    <source>
        <strain evidence="4">Doubled-haploid Pahang</strain>
    </source>
</reference>
<dbReference type="FunCoup" id="A0A804HQ26">
    <property type="interactions" value="1305"/>
</dbReference>
<dbReference type="EnsemblPlants" id="Ma01_t04070.1">
    <property type="protein sequence ID" value="Ma01_p04070.1"/>
    <property type="gene ID" value="Ma01_g04070"/>
</dbReference>
<evidence type="ECO:0000313" key="6">
    <source>
        <dbReference type="Proteomes" id="UP000012960"/>
    </source>
</evidence>
<organism evidence="5 6">
    <name type="scientific">Musa acuminata subsp. malaccensis</name>
    <name type="common">Wild banana</name>
    <name type="synonym">Musa malaccensis</name>
    <dbReference type="NCBI Taxonomy" id="214687"/>
    <lineage>
        <taxon>Eukaryota</taxon>
        <taxon>Viridiplantae</taxon>
        <taxon>Streptophyta</taxon>
        <taxon>Embryophyta</taxon>
        <taxon>Tracheophyta</taxon>
        <taxon>Spermatophyta</taxon>
        <taxon>Magnoliopsida</taxon>
        <taxon>Liliopsida</taxon>
        <taxon>Zingiberales</taxon>
        <taxon>Musaceae</taxon>
        <taxon>Musa</taxon>
    </lineage>
</organism>
<dbReference type="OrthoDB" id="1933168at2759"/>
<dbReference type="PANTHER" id="PTHR33098:SF109">
    <property type="entry name" value="OS07G0563400 PROTEIN"/>
    <property type="match status" value="1"/>
</dbReference>
<dbReference type="Pfam" id="PF14364">
    <property type="entry name" value="DUF4408"/>
    <property type="match status" value="1"/>
</dbReference>
<feature type="transmembrane region" description="Helical" evidence="2">
    <location>
        <begin position="21"/>
        <end position="45"/>
    </location>
</feature>
<evidence type="ECO:0000313" key="5">
    <source>
        <dbReference type="EnsemblPlants" id="Ma01_p04070.1"/>
    </source>
</evidence>
<dbReference type="InterPro" id="IPR008480">
    <property type="entry name" value="DUF761_pln"/>
</dbReference>
<feature type="transmembrane region" description="Helical" evidence="2">
    <location>
        <begin position="65"/>
        <end position="83"/>
    </location>
</feature>
<protein>
    <submittedName>
        <fullName evidence="4">(wild Malaysian banana) hypothetical protein</fullName>
    </submittedName>
</protein>
<evidence type="ECO:0000256" key="2">
    <source>
        <dbReference type="SAM" id="Phobius"/>
    </source>
</evidence>
<keyword evidence="2" id="KW-1133">Transmembrane helix</keyword>
<dbReference type="Pfam" id="PF05553">
    <property type="entry name" value="DUF761"/>
    <property type="match status" value="1"/>
</dbReference>
<feature type="region of interest" description="Disordered" evidence="1">
    <location>
        <begin position="237"/>
        <end position="256"/>
    </location>
</feature>
<keyword evidence="2" id="KW-0472">Membrane</keyword>
<dbReference type="PANTHER" id="PTHR33098">
    <property type="entry name" value="COTTON FIBER (DUF761)"/>
    <property type="match status" value="1"/>
</dbReference>
<dbReference type="AlphaFoldDB" id="A0A804HQ26"/>
<keyword evidence="6" id="KW-1185">Reference proteome</keyword>
<evidence type="ECO:0000256" key="1">
    <source>
        <dbReference type="SAM" id="MobiDB-lite"/>
    </source>
</evidence>
<keyword evidence="2" id="KW-0812">Transmembrane</keyword>